<evidence type="ECO:0000313" key="3">
    <source>
        <dbReference type="Proteomes" id="UP000245639"/>
    </source>
</evidence>
<accession>A0A2U1FB85</accession>
<dbReference type="PROSITE" id="PS50943">
    <property type="entry name" value="HTH_CROC1"/>
    <property type="match status" value="1"/>
</dbReference>
<name>A0A2U1FB85_9PSEU</name>
<dbReference type="GO" id="GO:0003677">
    <property type="term" value="F:DNA binding"/>
    <property type="evidence" value="ECO:0007669"/>
    <property type="project" value="InterPro"/>
</dbReference>
<feature type="domain" description="HTH cro/C1-type" evidence="1">
    <location>
        <begin position="18"/>
        <end position="72"/>
    </location>
</feature>
<dbReference type="RefSeq" id="WP_116708625.1">
    <property type="nucleotide sequence ID" value="NZ_QEKW01000006.1"/>
</dbReference>
<dbReference type="AlphaFoldDB" id="A0A2U1FB85"/>
<dbReference type="InterPro" id="IPR001387">
    <property type="entry name" value="Cro/C1-type_HTH"/>
</dbReference>
<organism evidence="2 3">
    <name type="scientific">Actinomycetospora cinnamomea</name>
    <dbReference type="NCBI Taxonomy" id="663609"/>
    <lineage>
        <taxon>Bacteria</taxon>
        <taxon>Bacillati</taxon>
        <taxon>Actinomycetota</taxon>
        <taxon>Actinomycetes</taxon>
        <taxon>Pseudonocardiales</taxon>
        <taxon>Pseudonocardiaceae</taxon>
        <taxon>Actinomycetospora</taxon>
    </lineage>
</organism>
<dbReference type="InterPro" id="IPR010982">
    <property type="entry name" value="Lambda_DNA-bd_dom_sf"/>
</dbReference>
<dbReference type="OrthoDB" id="4285266at2"/>
<proteinExistence type="predicted"/>
<dbReference type="Pfam" id="PF19054">
    <property type="entry name" value="DUF5753"/>
    <property type="match status" value="1"/>
</dbReference>
<evidence type="ECO:0000259" key="1">
    <source>
        <dbReference type="PROSITE" id="PS50943"/>
    </source>
</evidence>
<keyword evidence="3" id="KW-1185">Reference proteome</keyword>
<dbReference type="Pfam" id="PF13560">
    <property type="entry name" value="HTH_31"/>
    <property type="match status" value="1"/>
</dbReference>
<dbReference type="SMART" id="SM00530">
    <property type="entry name" value="HTH_XRE"/>
    <property type="match status" value="1"/>
</dbReference>
<dbReference type="Proteomes" id="UP000245639">
    <property type="component" value="Unassembled WGS sequence"/>
</dbReference>
<dbReference type="CDD" id="cd00093">
    <property type="entry name" value="HTH_XRE"/>
    <property type="match status" value="1"/>
</dbReference>
<dbReference type="EMBL" id="QEKW01000006">
    <property type="protein sequence ID" value="PVZ09428.1"/>
    <property type="molecule type" value="Genomic_DNA"/>
</dbReference>
<dbReference type="InterPro" id="IPR043917">
    <property type="entry name" value="DUF5753"/>
</dbReference>
<gene>
    <name evidence="2" type="ORF">C8D89_10685</name>
</gene>
<reference evidence="2 3" key="1">
    <citation type="submission" date="2018-04" db="EMBL/GenBank/DDBJ databases">
        <title>Genomic Encyclopedia of Type Strains, Phase IV (KMG-IV): sequencing the most valuable type-strain genomes for metagenomic binning, comparative biology and taxonomic classification.</title>
        <authorList>
            <person name="Goeker M."/>
        </authorList>
    </citation>
    <scope>NUCLEOTIDE SEQUENCE [LARGE SCALE GENOMIC DNA]</scope>
    <source>
        <strain evidence="2 3">DSM 45771</strain>
    </source>
</reference>
<comment type="caution">
    <text evidence="2">The sequence shown here is derived from an EMBL/GenBank/DDBJ whole genome shotgun (WGS) entry which is preliminary data.</text>
</comment>
<dbReference type="SUPFAM" id="SSF47413">
    <property type="entry name" value="lambda repressor-like DNA-binding domains"/>
    <property type="match status" value="1"/>
</dbReference>
<evidence type="ECO:0000313" key="2">
    <source>
        <dbReference type="EMBL" id="PVZ09428.1"/>
    </source>
</evidence>
<protein>
    <submittedName>
        <fullName evidence="2">Helix-turn-helix protein</fullName>
    </submittedName>
</protein>
<sequence>MTWSPGPVVTRRRLGGELKRLREGAGLKLEDVARRLECSPSKISRLENGKGVPRWRDVRDMLEVYGVADDEQRERLESWARNGRAPTWWQAYSDVLPPVMATYVELEWDAANINAYEAYVVHGLLQTREYARAVLRNAYGSTMASHDVEKLVEVRMQRQDALAPSHGLSFHCVLDESTLYRVVGSPDVLRAQIEHLLVVAEAEHVDVRVLPFSAGLVPGSREAFAKLDYSEGIEHGLVYVERPGTAGEFLADPTEIADHETWLNGIYRAALSERESVPLMERAVRRLEASGG</sequence>
<dbReference type="Gene3D" id="1.10.260.40">
    <property type="entry name" value="lambda repressor-like DNA-binding domains"/>
    <property type="match status" value="1"/>
</dbReference>